<proteinExistence type="predicted"/>
<dbReference type="PANTHER" id="PTHR16435:SF3">
    <property type="entry name" value="SPERMATOGENESIS-ASSOCIATED PROTEIN 6"/>
    <property type="match status" value="1"/>
</dbReference>
<evidence type="ECO:0000313" key="3">
    <source>
        <dbReference type="Proteomes" id="UP000472266"/>
    </source>
</evidence>
<dbReference type="GO" id="GO:0044458">
    <property type="term" value="P:motile cilium assembly"/>
    <property type="evidence" value="ECO:0007669"/>
    <property type="project" value="TreeGrafter"/>
</dbReference>
<dbReference type="GO" id="GO:0120212">
    <property type="term" value="C:sperm head-tail coupling apparatus"/>
    <property type="evidence" value="ECO:0007669"/>
    <property type="project" value="InterPro"/>
</dbReference>
<dbReference type="OMA" id="NSACDNT"/>
<reference evidence="2 3" key="1">
    <citation type="submission" date="2019-11" db="EMBL/GenBank/DDBJ databases">
        <title>Strigops habroptila (kakapo) genome, bStrHab1, primary haplotype, v2.</title>
        <authorList>
            <person name="Jarvis E.D."/>
            <person name="Howard J."/>
            <person name="Rhie A."/>
            <person name="Phillippy A."/>
            <person name="Korlach J."/>
            <person name="Digby A."/>
            <person name="Iorns D."/>
            <person name="Eason D."/>
            <person name="Robertson B."/>
            <person name="Raemaekers T."/>
            <person name="Howe K."/>
            <person name="Lewin H."/>
            <person name="Damas J."/>
            <person name="Hastie A."/>
            <person name="Tracey A."/>
            <person name="Chow W."/>
            <person name="Fedrigo O."/>
        </authorList>
    </citation>
    <scope>NUCLEOTIDE SEQUENCE [LARGE SCALE GENOMIC DNA]</scope>
</reference>
<accession>A0A672U1B5</accession>
<reference evidence="2" key="3">
    <citation type="submission" date="2025-09" db="UniProtKB">
        <authorList>
            <consortium name="Ensembl"/>
        </authorList>
    </citation>
    <scope>IDENTIFICATION</scope>
</reference>
<keyword evidence="3" id="KW-1185">Reference proteome</keyword>
<dbReference type="Proteomes" id="UP000472266">
    <property type="component" value="Chromosome 9"/>
</dbReference>
<feature type="compositionally biased region" description="Polar residues" evidence="1">
    <location>
        <begin position="99"/>
        <end position="109"/>
    </location>
</feature>
<evidence type="ECO:0000256" key="1">
    <source>
        <dbReference type="SAM" id="MobiDB-lite"/>
    </source>
</evidence>
<evidence type="ECO:0000313" key="2">
    <source>
        <dbReference type="Ensembl" id="ENSSHBP00005008397.1"/>
    </source>
</evidence>
<feature type="region of interest" description="Disordered" evidence="1">
    <location>
        <begin position="73"/>
        <end position="109"/>
    </location>
</feature>
<reference evidence="2" key="2">
    <citation type="submission" date="2025-08" db="UniProtKB">
        <authorList>
            <consortium name="Ensembl"/>
        </authorList>
    </citation>
    <scope>IDENTIFICATION</scope>
</reference>
<dbReference type="GeneTree" id="ENSGT00530000063821"/>
<name>A0A672U1B5_STRHB</name>
<evidence type="ECO:0008006" key="4">
    <source>
        <dbReference type="Google" id="ProtNLM"/>
    </source>
</evidence>
<dbReference type="InParanoid" id="A0A672U1B5"/>
<dbReference type="Ensembl" id="ENSSHBT00005010132.1">
    <property type="protein sequence ID" value="ENSSHBP00005008397.1"/>
    <property type="gene ID" value="ENSSHBG00005007346.1"/>
</dbReference>
<sequence length="163" mass="18207">MISGPANRRSHSAGSLEHSASPALQKHSLSSVLNRSSLRERFSSGWPLPANGEEIHTRVKNILRTHSARQRLIFDESNSSKGGLTKTGESAHKAPLSMREQQSSSPMQQNTTVHLDNGEYWSNRAALYKGKPHRAIFEESLEKIYRNMYRKAAGTDSDKKPHS</sequence>
<dbReference type="GO" id="GO:0032027">
    <property type="term" value="F:myosin light chain binding"/>
    <property type="evidence" value="ECO:0007669"/>
    <property type="project" value="InterPro"/>
</dbReference>
<feature type="region of interest" description="Disordered" evidence="1">
    <location>
        <begin position="1"/>
        <end position="31"/>
    </location>
</feature>
<dbReference type="AlphaFoldDB" id="A0A672U1B5"/>
<organism evidence="2 3">
    <name type="scientific">Strigops habroptila</name>
    <name type="common">Kakapo</name>
    <dbReference type="NCBI Taxonomy" id="2489341"/>
    <lineage>
        <taxon>Eukaryota</taxon>
        <taxon>Metazoa</taxon>
        <taxon>Chordata</taxon>
        <taxon>Craniata</taxon>
        <taxon>Vertebrata</taxon>
        <taxon>Euteleostomi</taxon>
        <taxon>Archelosauria</taxon>
        <taxon>Archosauria</taxon>
        <taxon>Dinosauria</taxon>
        <taxon>Saurischia</taxon>
        <taxon>Theropoda</taxon>
        <taxon>Coelurosauria</taxon>
        <taxon>Aves</taxon>
        <taxon>Neognathae</taxon>
        <taxon>Neoaves</taxon>
        <taxon>Telluraves</taxon>
        <taxon>Australaves</taxon>
        <taxon>Psittaciformes</taxon>
        <taxon>Psittacidae</taxon>
        <taxon>Strigops</taxon>
    </lineage>
</organism>
<dbReference type="GO" id="GO:0007283">
    <property type="term" value="P:spermatogenesis"/>
    <property type="evidence" value="ECO:0007669"/>
    <property type="project" value="InterPro"/>
</dbReference>
<protein>
    <recommendedName>
        <fullName evidence="4">Spermatogenesis associated 6</fullName>
    </recommendedName>
</protein>
<dbReference type="InterPro" id="IPR042769">
    <property type="entry name" value="SPATA6_fam"/>
</dbReference>
<dbReference type="PANTHER" id="PTHR16435">
    <property type="entry name" value="SPERMATOGENESIS-ASSOCIATED PROTEIN 6 SPATA6"/>
    <property type="match status" value="1"/>
</dbReference>